<accession>A0A3M7RYP7</accession>
<dbReference type="Proteomes" id="UP000276133">
    <property type="component" value="Unassembled WGS sequence"/>
</dbReference>
<reference evidence="1 2" key="1">
    <citation type="journal article" date="2018" name="Sci. Rep.">
        <title>Genomic signatures of local adaptation to the degree of environmental predictability in rotifers.</title>
        <authorList>
            <person name="Franch-Gras L."/>
            <person name="Hahn C."/>
            <person name="Garcia-Roger E.M."/>
            <person name="Carmona M.J."/>
            <person name="Serra M."/>
            <person name="Gomez A."/>
        </authorList>
    </citation>
    <scope>NUCLEOTIDE SEQUENCE [LARGE SCALE GENOMIC DNA]</scope>
    <source>
        <strain evidence="1">HYR1</strain>
    </source>
</reference>
<protein>
    <submittedName>
        <fullName evidence="1">Uncharacterized protein</fullName>
    </submittedName>
</protein>
<organism evidence="1 2">
    <name type="scientific">Brachionus plicatilis</name>
    <name type="common">Marine rotifer</name>
    <name type="synonym">Brachionus muelleri</name>
    <dbReference type="NCBI Taxonomy" id="10195"/>
    <lineage>
        <taxon>Eukaryota</taxon>
        <taxon>Metazoa</taxon>
        <taxon>Spiralia</taxon>
        <taxon>Gnathifera</taxon>
        <taxon>Rotifera</taxon>
        <taxon>Eurotatoria</taxon>
        <taxon>Monogononta</taxon>
        <taxon>Pseudotrocha</taxon>
        <taxon>Ploima</taxon>
        <taxon>Brachionidae</taxon>
        <taxon>Brachionus</taxon>
    </lineage>
</organism>
<dbReference type="EMBL" id="REGN01002391">
    <property type="protein sequence ID" value="RNA28465.1"/>
    <property type="molecule type" value="Genomic_DNA"/>
</dbReference>
<name>A0A3M7RYP7_BRAPC</name>
<proteinExistence type="predicted"/>
<comment type="caution">
    <text evidence="1">The sequence shown here is derived from an EMBL/GenBank/DDBJ whole genome shotgun (WGS) entry which is preliminary data.</text>
</comment>
<dbReference type="AlphaFoldDB" id="A0A3M7RYP7"/>
<evidence type="ECO:0000313" key="1">
    <source>
        <dbReference type="EMBL" id="RNA28465.1"/>
    </source>
</evidence>
<evidence type="ECO:0000313" key="2">
    <source>
        <dbReference type="Proteomes" id="UP000276133"/>
    </source>
</evidence>
<keyword evidence="2" id="KW-1185">Reference proteome</keyword>
<gene>
    <name evidence="1" type="ORF">BpHYR1_037320</name>
</gene>
<sequence>MALNCLKKGSHNGLLKKDSKKIIKNLLKKLTIEKQKFKIQTSKKNFNRFLNEIAVTNESNDEPAKSKN</sequence>